<keyword evidence="1" id="KW-1133">Transmembrane helix</keyword>
<reference evidence="2 3" key="1">
    <citation type="submission" date="2020-01" db="EMBL/GenBank/DDBJ databases">
        <title>Sulfitobacter sediminilitoris sp. nov., isolated from a tidal flat.</title>
        <authorList>
            <person name="Park S."/>
            <person name="Yoon J.-H."/>
        </authorList>
    </citation>
    <scope>NUCLEOTIDE SEQUENCE [LARGE SCALE GENOMIC DNA]</scope>
    <source>
        <strain evidence="2 3">JBTF-M27</strain>
    </source>
</reference>
<name>A0A6P0C663_9RHOB</name>
<keyword evidence="1" id="KW-0812">Transmembrane</keyword>
<proteinExistence type="predicted"/>
<evidence type="ECO:0000256" key="1">
    <source>
        <dbReference type="SAM" id="Phobius"/>
    </source>
</evidence>
<dbReference type="EMBL" id="JAABNT010000002">
    <property type="protein sequence ID" value="NEK21651.1"/>
    <property type="molecule type" value="Genomic_DNA"/>
</dbReference>
<keyword evidence="1" id="KW-0472">Membrane</keyword>
<organism evidence="2 3">
    <name type="scientific">Sulfitobacter sediminilitoris</name>
    <dbReference type="NCBI Taxonomy" id="2698830"/>
    <lineage>
        <taxon>Bacteria</taxon>
        <taxon>Pseudomonadati</taxon>
        <taxon>Pseudomonadota</taxon>
        <taxon>Alphaproteobacteria</taxon>
        <taxon>Rhodobacterales</taxon>
        <taxon>Roseobacteraceae</taxon>
        <taxon>Sulfitobacter</taxon>
    </lineage>
</organism>
<feature type="transmembrane region" description="Helical" evidence="1">
    <location>
        <begin position="130"/>
        <end position="149"/>
    </location>
</feature>
<comment type="caution">
    <text evidence="2">The sequence shown here is derived from an EMBL/GenBank/DDBJ whole genome shotgun (WGS) entry which is preliminary data.</text>
</comment>
<feature type="transmembrane region" description="Helical" evidence="1">
    <location>
        <begin position="161"/>
        <end position="183"/>
    </location>
</feature>
<protein>
    <recommendedName>
        <fullName evidence="4">Bile acid:sodium symporter</fullName>
    </recommendedName>
</protein>
<sequence>MITRIFWLASTHARLCLILGLAAGLLLPGFAATLVTWLPHMVAALLTTTALRIGHQAAMGAMRDLRWGLGSVAVLQMIVPLFLLGVLTLAGLQDTPAALVIVLTSAAPAITGSVNLALMMRLDGGRMMQILVLGTAAFPLTVLPVLMLMPQLGPADQVVLAALKLLGVIILAAGAGFTLRAWLFPQPTDGQIKALDGLSVLAFSFIVVGLMAALNPALRSDPLTVALWALLAFAISYLLQLFTLLTLRRTLLRPVAGPLAIGAGNRNIAIFLVALPPDILTPLMIFIGCWQLPMYLTPMLLPRLYQWALSNE</sequence>
<evidence type="ECO:0000313" key="2">
    <source>
        <dbReference type="EMBL" id="NEK21651.1"/>
    </source>
</evidence>
<dbReference type="InterPro" id="IPR038770">
    <property type="entry name" value="Na+/solute_symporter_sf"/>
</dbReference>
<feature type="transmembrane region" description="Helical" evidence="1">
    <location>
        <begin position="195"/>
        <end position="214"/>
    </location>
</feature>
<dbReference type="RefSeq" id="WP_164352493.1">
    <property type="nucleotide sequence ID" value="NZ_JAABNT010000002.1"/>
</dbReference>
<feature type="transmembrane region" description="Helical" evidence="1">
    <location>
        <begin position="98"/>
        <end position="118"/>
    </location>
</feature>
<feature type="transmembrane region" description="Helical" evidence="1">
    <location>
        <begin position="268"/>
        <end position="293"/>
    </location>
</feature>
<dbReference type="AlphaFoldDB" id="A0A6P0C663"/>
<keyword evidence="3" id="KW-1185">Reference proteome</keyword>
<accession>A0A6P0C663</accession>
<dbReference type="Gene3D" id="1.20.1530.20">
    <property type="match status" value="1"/>
</dbReference>
<evidence type="ECO:0008006" key="4">
    <source>
        <dbReference type="Google" id="ProtNLM"/>
    </source>
</evidence>
<evidence type="ECO:0000313" key="3">
    <source>
        <dbReference type="Proteomes" id="UP000468591"/>
    </source>
</evidence>
<feature type="transmembrane region" description="Helical" evidence="1">
    <location>
        <begin position="41"/>
        <end position="61"/>
    </location>
</feature>
<feature type="transmembrane region" description="Helical" evidence="1">
    <location>
        <begin position="73"/>
        <end position="92"/>
    </location>
</feature>
<feature type="transmembrane region" description="Helical" evidence="1">
    <location>
        <begin position="226"/>
        <end position="247"/>
    </location>
</feature>
<dbReference type="Proteomes" id="UP000468591">
    <property type="component" value="Unassembled WGS sequence"/>
</dbReference>
<gene>
    <name evidence="2" type="ORF">GV827_04435</name>
</gene>